<comment type="caution">
    <text evidence="7">The sequence shown here is derived from an EMBL/GenBank/DDBJ whole genome shotgun (WGS) entry which is preliminary data.</text>
</comment>
<dbReference type="Gene3D" id="4.10.60.10">
    <property type="entry name" value="Zinc finger, CCHC-type"/>
    <property type="match status" value="2"/>
</dbReference>
<dbReference type="Proteomes" id="UP001233999">
    <property type="component" value="Unassembled WGS sequence"/>
</dbReference>
<name>A0AAD8E9M5_DIPPU</name>
<dbReference type="PROSITE" id="PS50158">
    <property type="entry name" value="ZF_CCHC"/>
    <property type="match status" value="1"/>
</dbReference>
<evidence type="ECO:0000256" key="1">
    <source>
        <dbReference type="ARBA" id="ARBA00022723"/>
    </source>
</evidence>
<reference evidence="7" key="1">
    <citation type="journal article" date="2023" name="IScience">
        <title>Live-bearing cockroach genome reveals convergent evolutionary mechanisms linked to viviparity in insects and beyond.</title>
        <authorList>
            <person name="Fouks B."/>
            <person name="Harrison M.C."/>
            <person name="Mikhailova A.A."/>
            <person name="Marchal E."/>
            <person name="English S."/>
            <person name="Carruthers M."/>
            <person name="Jennings E.C."/>
            <person name="Chiamaka E.L."/>
            <person name="Frigard R.A."/>
            <person name="Pippel M."/>
            <person name="Attardo G.M."/>
            <person name="Benoit J.B."/>
            <person name="Bornberg-Bauer E."/>
            <person name="Tobe S.S."/>
        </authorList>
    </citation>
    <scope>NUCLEOTIDE SEQUENCE</scope>
    <source>
        <strain evidence="7">Stay&amp;Tobe</strain>
    </source>
</reference>
<dbReference type="InterPro" id="IPR042246">
    <property type="entry name" value="ZCCHC9"/>
</dbReference>
<proteinExistence type="predicted"/>
<sequence>MKSERRKAEKALARERKKVCFHCRKSNHKISECPELGDSNETGTGICFKCGSTEHTHFQCKVVRTQDFRYASCFICKEQGHIARQCPDNPRGLYPKGGGCKICGDVTHLKKDCPDLIAKKENDTVTLQTLDSNSLEVLDEDIHKNKHKSFEKKSTKKSVIKF</sequence>
<organism evidence="7 8">
    <name type="scientific">Diploptera punctata</name>
    <name type="common">Pacific beetle cockroach</name>
    <dbReference type="NCBI Taxonomy" id="6984"/>
    <lineage>
        <taxon>Eukaryota</taxon>
        <taxon>Metazoa</taxon>
        <taxon>Ecdysozoa</taxon>
        <taxon>Arthropoda</taxon>
        <taxon>Hexapoda</taxon>
        <taxon>Insecta</taxon>
        <taxon>Pterygota</taxon>
        <taxon>Neoptera</taxon>
        <taxon>Polyneoptera</taxon>
        <taxon>Dictyoptera</taxon>
        <taxon>Blattodea</taxon>
        <taxon>Blaberoidea</taxon>
        <taxon>Blaberidae</taxon>
        <taxon>Diplopterinae</taxon>
        <taxon>Diploptera</taxon>
    </lineage>
</organism>
<keyword evidence="4" id="KW-0862">Zinc</keyword>
<keyword evidence="8" id="KW-1185">Reference proteome</keyword>
<evidence type="ECO:0000256" key="3">
    <source>
        <dbReference type="ARBA" id="ARBA00022771"/>
    </source>
</evidence>
<gene>
    <name evidence="7" type="ORF">L9F63_003841</name>
</gene>
<reference evidence="7" key="2">
    <citation type="submission" date="2023-05" db="EMBL/GenBank/DDBJ databases">
        <authorList>
            <person name="Fouks B."/>
        </authorList>
    </citation>
    <scope>NUCLEOTIDE SEQUENCE</scope>
    <source>
        <strain evidence="7">Stay&amp;Tobe</strain>
        <tissue evidence="7">Testes</tissue>
    </source>
</reference>
<dbReference type="GO" id="GO:0005730">
    <property type="term" value="C:nucleolus"/>
    <property type="evidence" value="ECO:0007669"/>
    <property type="project" value="TreeGrafter"/>
</dbReference>
<evidence type="ECO:0000256" key="4">
    <source>
        <dbReference type="ARBA" id="ARBA00022833"/>
    </source>
</evidence>
<evidence type="ECO:0000313" key="8">
    <source>
        <dbReference type="Proteomes" id="UP001233999"/>
    </source>
</evidence>
<dbReference type="InterPro" id="IPR001878">
    <property type="entry name" value="Znf_CCHC"/>
</dbReference>
<protein>
    <recommendedName>
        <fullName evidence="6">CCHC-type domain-containing protein</fullName>
    </recommendedName>
</protein>
<dbReference type="PANTHER" id="PTHR46242">
    <property type="entry name" value="ZINC FINGER CCHC DOMAIN-CONTAINING PROTEIN 9 ZCCHC9"/>
    <property type="match status" value="1"/>
</dbReference>
<evidence type="ECO:0000256" key="2">
    <source>
        <dbReference type="ARBA" id="ARBA00022737"/>
    </source>
</evidence>
<feature type="domain" description="CCHC-type" evidence="6">
    <location>
        <begin position="73"/>
        <end position="88"/>
    </location>
</feature>
<dbReference type="GO" id="GO:0008270">
    <property type="term" value="F:zinc ion binding"/>
    <property type="evidence" value="ECO:0007669"/>
    <property type="project" value="UniProtKB-KW"/>
</dbReference>
<dbReference type="EMBL" id="JASPKZ010007842">
    <property type="protein sequence ID" value="KAJ9581772.1"/>
    <property type="molecule type" value="Genomic_DNA"/>
</dbReference>
<dbReference type="AlphaFoldDB" id="A0AAD8E9M5"/>
<dbReference type="SMART" id="SM00343">
    <property type="entry name" value="ZnF_C2HC"/>
    <property type="match status" value="4"/>
</dbReference>
<dbReference type="InterPro" id="IPR036875">
    <property type="entry name" value="Znf_CCHC_sf"/>
</dbReference>
<evidence type="ECO:0000256" key="5">
    <source>
        <dbReference type="PROSITE-ProRule" id="PRU00047"/>
    </source>
</evidence>
<keyword evidence="3 5" id="KW-0863">Zinc-finger</keyword>
<keyword evidence="2" id="KW-0677">Repeat</keyword>
<keyword evidence="1" id="KW-0479">Metal-binding</keyword>
<dbReference type="SUPFAM" id="SSF57756">
    <property type="entry name" value="Retrovirus zinc finger-like domains"/>
    <property type="match status" value="2"/>
</dbReference>
<dbReference type="PANTHER" id="PTHR46242:SF1">
    <property type="entry name" value="ZINC FINGER CCHC DOMAIN-CONTAINING PROTEIN 9"/>
    <property type="match status" value="1"/>
</dbReference>
<evidence type="ECO:0000313" key="7">
    <source>
        <dbReference type="EMBL" id="KAJ9581772.1"/>
    </source>
</evidence>
<dbReference type="FunFam" id="4.10.60.10:FF:000091">
    <property type="entry name" value="Zinc finger CCHC-type-containing 9"/>
    <property type="match status" value="1"/>
</dbReference>
<dbReference type="GO" id="GO:0003676">
    <property type="term" value="F:nucleic acid binding"/>
    <property type="evidence" value="ECO:0007669"/>
    <property type="project" value="InterPro"/>
</dbReference>
<dbReference type="Pfam" id="PF00098">
    <property type="entry name" value="zf-CCHC"/>
    <property type="match status" value="1"/>
</dbReference>
<evidence type="ECO:0000259" key="6">
    <source>
        <dbReference type="PROSITE" id="PS50158"/>
    </source>
</evidence>
<accession>A0AAD8E9M5</accession>